<dbReference type="NCBIfam" id="TIGR00040">
    <property type="entry name" value="yfcE"/>
    <property type="match status" value="1"/>
</dbReference>
<dbReference type="EMBL" id="LAZR01019629">
    <property type="protein sequence ID" value="KKL91829.1"/>
    <property type="molecule type" value="Genomic_DNA"/>
</dbReference>
<sequence length="161" mass="17545">MKIKIGVISDTHLSQPSPDLFDLMGDVFSDVSIVFHAGDLTRISILEAFSEKEVYAVSGNMDQHDVVDTLPSETVIKVGEYRIGLIHGWGSRDRVEGRVMGRFSGVDAIVYGHTHRPANHLKDNILLFNPGAFSGSFISGKKHSVGVLSINDGLTGRIINI</sequence>
<reference evidence="2" key="1">
    <citation type="journal article" date="2015" name="Nature">
        <title>Complex archaea that bridge the gap between prokaryotes and eukaryotes.</title>
        <authorList>
            <person name="Spang A."/>
            <person name="Saw J.H."/>
            <person name="Jorgensen S.L."/>
            <person name="Zaremba-Niedzwiedzka K."/>
            <person name="Martijn J."/>
            <person name="Lind A.E."/>
            <person name="van Eijk R."/>
            <person name="Schleper C."/>
            <person name="Guy L."/>
            <person name="Ettema T.J."/>
        </authorList>
    </citation>
    <scope>NUCLEOTIDE SEQUENCE</scope>
</reference>
<dbReference type="InterPro" id="IPR000979">
    <property type="entry name" value="Phosphodiesterase_MJ0936/Vps29"/>
</dbReference>
<feature type="domain" description="Calcineurin-like phosphoesterase" evidence="1">
    <location>
        <begin position="4"/>
        <end position="152"/>
    </location>
</feature>
<name>A0A0F9FZJ8_9ZZZZ</name>
<dbReference type="InterPro" id="IPR029052">
    <property type="entry name" value="Metallo-depent_PP-like"/>
</dbReference>
<organism evidence="2">
    <name type="scientific">marine sediment metagenome</name>
    <dbReference type="NCBI Taxonomy" id="412755"/>
    <lineage>
        <taxon>unclassified sequences</taxon>
        <taxon>metagenomes</taxon>
        <taxon>ecological metagenomes</taxon>
    </lineage>
</organism>
<dbReference type="Gene3D" id="3.60.21.10">
    <property type="match status" value="1"/>
</dbReference>
<evidence type="ECO:0000259" key="1">
    <source>
        <dbReference type="Pfam" id="PF12850"/>
    </source>
</evidence>
<comment type="caution">
    <text evidence="2">The sequence shown here is derived from an EMBL/GenBank/DDBJ whole genome shotgun (WGS) entry which is preliminary data.</text>
</comment>
<accession>A0A0F9FZJ8</accession>
<evidence type="ECO:0000313" key="2">
    <source>
        <dbReference type="EMBL" id="KKL91829.1"/>
    </source>
</evidence>
<protein>
    <recommendedName>
        <fullName evidence="1">Calcineurin-like phosphoesterase domain-containing protein</fullName>
    </recommendedName>
</protein>
<dbReference type="InterPro" id="IPR024654">
    <property type="entry name" value="Calcineurin-like_PHP_lpxH"/>
</dbReference>
<dbReference type="Pfam" id="PF12850">
    <property type="entry name" value="Metallophos_2"/>
    <property type="match status" value="1"/>
</dbReference>
<dbReference type="AlphaFoldDB" id="A0A0F9FZJ8"/>
<proteinExistence type="predicted"/>
<dbReference type="PANTHER" id="PTHR11124">
    <property type="entry name" value="VACUOLAR SORTING PROTEIN VPS29"/>
    <property type="match status" value="1"/>
</dbReference>
<gene>
    <name evidence="2" type="ORF">LCGC14_1890780</name>
</gene>
<dbReference type="SUPFAM" id="SSF56300">
    <property type="entry name" value="Metallo-dependent phosphatases"/>
    <property type="match status" value="1"/>
</dbReference>